<evidence type="ECO:0000313" key="1">
    <source>
        <dbReference type="EMBL" id="KAF9779676.1"/>
    </source>
</evidence>
<dbReference type="OrthoDB" id="2669765at2759"/>
<dbReference type="EMBL" id="WIUZ02000019">
    <property type="protein sequence ID" value="KAF9779676.1"/>
    <property type="molecule type" value="Genomic_DNA"/>
</dbReference>
<organism evidence="1 2">
    <name type="scientific">Thelephora terrestris</name>
    <dbReference type="NCBI Taxonomy" id="56493"/>
    <lineage>
        <taxon>Eukaryota</taxon>
        <taxon>Fungi</taxon>
        <taxon>Dikarya</taxon>
        <taxon>Basidiomycota</taxon>
        <taxon>Agaricomycotina</taxon>
        <taxon>Agaricomycetes</taxon>
        <taxon>Thelephorales</taxon>
        <taxon>Thelephoraceae</taxon>
        <taxon>Thelephora</taxon>
    </lineage>
</organism>
<evidence type="ECO:0000313" key="2">
    <source>
        <dbReference type="Proteomes" id="UP000736335"/>
    </source>
</evidence>
<reference evidence="1" key="2">
    <citation type="submission" date="2020-11" db="EMBL/GenBank/DDBJ databases">
        <authorList>
            <consortium name="DOE Joint Genome Institute"/>
            <person name="Kuo A."/>
            <person name="Miyauchi S."/>
            <person name="Kiss E."/>
            <person name="Drula E."/>
            <person name="Kohler A."/>
            <person name="Sanchez-Garcia M."/>
            <person name="Andreopoulos B."/>
            <person name="Barry K.W."/>
            <person name="Bonito G."/>
            <person name="Buee M."/>
            <person name="Carver A."/>
            <person name="Chen C."/>
            <person name="Cichocki N."/>
            <person name="Clum A."/>
            <person name="Culley D."/>
            <person name="Crous P.W."/>
            <person name="Fauchery L."/>
            <person name="Girlanda M."/>
            <person name="Hayes R."/>
            <person name="Keri Z."/>
            <person name="Labutti K."/>
            <person name="Lipzen A."/>
            <person name="Lombard V."/>
            <person name="Magnuson J."/>
            <person name="Maillard F."/>
            <person name="Morin E."/>
            <person name="Murat C."/>
            <person name="Nolan M."/>
            <person name="Ohm R."/>
            <person name="Pangilinan J."/>
            <person name="Pereira M."/>
            <person name="Perotto S."/>
            <person name="Peter M."/>
            <person name="Riley R."/>
            <person name="Sitrit Y."/>
            <person name="Stielow B."/>
            <person name="Szollosi G."/>
            <person name="Zifcakova L."/>
            <person name="Stursova M."/>
            <person name="Spatafora J.W."/>
            <person name="Tedersoo L."/>
            <person name="Vaario L.-M."/>
            <person name="Yamada A."/>
            <person name="Yan M."/>
            <person name="Wang P."/>
            <person name="Xu J."/>
            <person name="Bruns T."/>
            <person name="Baldrian P."/>
            <person name="Vilgalys R."/>
            <person name="Henrissat B."/>
            <person name="Grigoriev I.V."/>
            <person name="Hibbett D."/>
            <person name="Nagy L.G."/>
            <person name="Martin F.M."/>
        </authorList>
    </citation>
    <scope>NUCLEOTIDE SEQUENCE</scope>
    <source>
        <strain evidence="1">UH-Tt-Lm1</strain>
    </source>
</reference>
<sequence length="253" mass="28550">MANGWGRYWRYWTDATDPAVAIAKHNDKHLWGAADLWMTNDHQPLILVGKIWSMRLQKHFIIKISKQSNSLTLSYEKERHGLKSESLENCWLTTIDLASKVSADAKLAFSRDTPSGIFYTIPCAHLIWRRVNRWPAAKNSMSLSPNISQKQEIGTLEQTEHPSKCGDCPNAPEPVRTEALHRLATKCGVLSSITIDELGTPSNPHVLEDKDTEMMGLEDTTVEELEAEFDHLQASDERLEQHVVPPPQTNSTV</sequence>
<reference evidence="1" key="1">
    <citation type="journal article" date="2020" name="Nat. Commun.">
        <title>Large-scale genome sequencing of mycorrhizal fungi provides insights into the early evolution of symbiotic traits.</title>
        <authorList>
            <person name="Miyauchi S."/>
            <person name="Kiss E."/>
            <person name="Kuo A."/>
            <person name="Drula E."/>
            <person name="Kohler A."/>
            <person name="Sanchez-Garcia M."/>
            <person name="Morin E."/>
            <person name="Andreopoulos B."/>
            <person name="Barry K.W."/>
            <person name="Bonito G."/>
            <person name="Buee M."/>
            <person name="Carver A."/>
            <person name="Chen C."/>
            <person name="Cichocki N."/>
            <person name="Clum A."/>
            <person name="Culley D."/>
            <person name="Crous P.W."/>
            <person name="Fauchery L."/>
            <person name="Girlanda M."/>
            <person name="Hayes R.D."/>
            <person name="Keri Z."/>
            <person name="LaButti K."/>
            <person name="Lipzen A."/>
            <person name="Lombard V."/>
            <person name="Magnuson J."/>
            <person name="Maillard F."/>
            <person name="Murat C."/>
            <person name="Nolan M."/>
            <person name="Ohm R.A."/>
            <person name="Pangilinan J."/>
            <person name="Pereira M.F."/>
            <person name="Perotto S."/>
            <person name="Peter M."/>
            <person name="Pfister S."/>
            <person name="Riley R."/>
            <person name="Sitrit Y."/>
            <person name="Stielow J.B."/>
            <person name="Szollosi G."/>
            <person name="Zifcakova L."/>
            <person name="Stursova M."/>
            <person name="Spatafora J.W."/>
            <person name="Tedersoo L."/>
            <person name="Vaario L.M."/>
            <person name="Yamada A."/>
            <person name="Yan M."/>
            <person name="Wang P."/>
            <person name="Xu J."/>
            <person name="Bruns T."/>
            <person name="Baldrian P."/>
            <person name="Vilgalys R."/>
            <person name="Dunand C."/>
            <person name="Henrissat B."/>
            <person name="Grigoriev I.V."/>
            <person name="Hibbett D."/>
            <person name="Nagy L.G."/>
            <person name="Martin F.M."/>
        </authorList>
    </citation>
    <scope>NUCLEOTIDE SEQUENCE</scope>
    <source>
        <strain evidence="1">UH-Tt-Lm1</strain>
    </source>
</reference>
<protein>
    <submittedName>
        <fullName evidence="1">Uncharacterized protein</fullName>
    </submittedName>
</protein>
<dbReference type="AlphaFoldDB" id="A0A9P6H7B0"/>
<keyword evidence="2" id="KW-1185">Reference proteome</keyword>
<proteinExistence type="predicted"/>
<name>A0A9P6H7B0_9AGAM</name>
<dbReference type="Proteomes" id="UP000736335">
    <property type="component" value="Unassembled WGS sequence"/>
</dbReference>
<accession>A0A9P6H7B0</accession>
<gene>
    <name evidence="1" type="ORF">BJ322DRAFT_1024522</name>
</gene>
<comment type="caution">
    <text evidence="1">The sequence shown here is derived from an EMBL/GenBank/DDBJ whole genome shotgun (WGS) entry which is preliminary data.</text>
</comment>